<sequence length="420" mass="47912">MILKHARYLGSDHLVHTGDIKISSSVIGEIADNLDPNRGEEIFDCTHYLILPSLADCHVHTPDTLLRGLNRDMPMKDWCNDSVQGKLQRFIFDYLDGIVETPAFRTLVLYAYMQYVKQGVSFIVETGQADESSAVLQECAQEIGIKALVDYYDQYPPEKEETDLVIQGTHLSEEEDLTEEILEKTRIRYAQDKPFLMTHCLETSWRRAEIKKKFGLSTIELLAREHMLGEKTILFHCVETTEDDILLLAKHQANVVHCPLSNIQSSEGNMNLCSMLQQKINVTLGTDFITHDLWDVMRTTYGELKQGMHPELYTANIVFDMVTTHAAPLAEGTGYCGIIEEGNSADLCFIKLNNQVSPLISLPGFSNIMHNIVLYTRNEMIDHVMSNGVWIMQDKKFLTIDEEKIRREYSLLVAQLFQNK</sequence>
<dbReference type="KEGG" id="sgp:SpiGrapes_1407"/>
<name>G8QUI5_SPHPG</name>
<dbReference type="Pfam" id="PF01979">
    <property type="entry name" value="Amidohydro_1"/>
    <property type="match status" value="1"/>
</dbReference>
<dbReference type="HOGENOM" id="CLU_657050_0_0_12"/>
<dbReference type="SUPFAM" id="SSF51556">
    <property type="entry name" value="Metallo-dependent hydrolases"/>
    <property type="match status" value="1"/>
</dbReference>
<proteinExistence type="predicted"/>
<evidence type="ECO:0000259" key="2">
    <source>
        <dbReference type="Pfam" id="PF01979"/>
    </source>
</evidence>
<dbReference type="InterPro" id="IPR050287">
    <property type="entry name" value="MTA/SAH_deaminase"/>
</dbReference>
<reference evidence="3 4" key="1">
    <citation type="submission" date="2011-11" db="EMBL/GenBank/DDBJ databases">
        <title>Complete sequence of Spirochaeta sp. grapes.</title>
        <authorList>
            <consortium name="US DOE Joint Genome Institute"/>
            <person name="Lucas S."/>
            <person name="Han J."/>
            <person name="Lapidus A."/>
            <person name="Cheng J.-F."/>
            <person name="Goodwin L."/>
            <person name="Pitluck S."/>
            <person name="Peters L."/>
            <person name="Ovchinnikova G."/>
            <person name="Munk A.C."/>
            <person name="Detter J.C."/>
            <person name="Han C."/>
            <person name="Tapia R."/>
            <person name="Land M."/>
            <person name="Hauser L."/>
            <person name="Kyrpides N."/>
            <person name="Ivanova N."/>
            <person name="Pagani I."/>
            <person name="Ritalahtilisa K."/>
            <person name="Loeffler F."/>
            <person name="Woyke T."/>
        </authorList>
    </citation>
    <scope>NUCLEOTIDE SEQUENCE [LARGE SCALE GENOMIC DNA]</scope>
    <source>
        <strain evidence="4">ATCC BAA-1885 / DSM 22778 / Grapes</strain>
    </source>
</reference>
<organism evidence="3 4">
    <name type="scientific">Sphaerochaeta pleomorpha (strain ATCC BAA-1885 / DSM 22778 / Grapes)</name>
    <dbReference type="NCBI Taxonomy" id="158190"/>
    <lineage>
        <taxon>Bacteria</taxon>
        <taxon>Pseudomonadati</taxon>
        <taxon>Spirochaetota</taxon>
        <taxon>Spirochaetia</taxon>
        <taxon>Spirochaetales</taxon>
        <taxon>Sphaerochaetaceae</taxon>
        <taxon>Sphaerochaeta</taxon>
    </lineage>
</organism>
<dbReference type="InterPro" id="IPR011059">
    <property type="entry name" value="Metal-dep_hydrolase_composite"/>
</dbReference>
<protein>
    <submittedName>
        <fullName evidence="3">Cytosine deaminase-like metal-dependent hydrolase</fullName>
    </submittedName>
</protein>
<dbReference type="RefSeq" id="WP_014270067.1">
    <property type="nucleotide sequence ID" value="NC_016633.1"/>
</dbReference>
<dbReference type="InterPro" id="IPR006680">
    <property type="entry name" value="Amidohydro-rel"/>
</dbReference>
<dbReference type="PANTHER" id="PTHR43794">
    <property type="entry name" value="AMINOHYDROLASE SSNA-RELATED"/>
    <property type="match status" value="1"/>
</dbReference>
<accession>G8QUI5</accession>
<dbReference type="eggNOG" id="COG0402">
    <property type="taxonomic scope" value="Bacteria"/>
</dbReference>
<dbReference type="Gene3D" id="2.30.40.10">
    <property type="entry name" value="Urease, subunit C, domain 1"/>
    <property type="match status" value="1"/>
</dbReference>
<dbReference type="STRING" id="158190.SpiGrapes_1407"/>
<evidence type="ECO:0000313" key="4">
    <source>
        <dbReference type="Proteomes" id="UP000005632"/>
    </source>
</evidence>
<keyword evidence="4" id="KW-1185">Reference proteome</keyword>
<feature type="domain" description="Amidohydrolase-related" evidence="2">
    <location>
        <begin position="50"/>
        <end position="390"/>
    </location>
</feature>
<dbReference type="AlphaFoldDB" id="G8QUI5"/>
<dbReference type="PANTHER" id="PTHR43794:SF11">
    <property type="entry name" value="AMIDOHYDROLASE-RELATED DOMAIN-CONTAINING PROTEIN"/>
    <property type="match status" value="1"/>
</dbReference>
<dbReference type="EMBL" id="CP003155">
    <property type="protein sequence ID" value="AEV29218.1"/>
    <property type="molecule type" value="Genomic_DNA"/>
</dbReference>
<dbReference type="Gene3D" id="3.20.20.140">
    <property type="entry name" value="Metal-dependent hydrolases"/>
    <property type="match status" value="1"/>
</dbReference>
<dbReference type="OrthoDB" id="9807210at2"/>
<gene>
    <name evidence="3" type="ordered locus">SpiGrapes_1407</name>
</gene>
<dbReference type="InterPro" id="IPR032466">
    <property type="entry name" value="Metal_Hydrolase"/>
</dbReference>
<evidence type="ECO:0000256" key="1">
    <source>
        <dbReference type="ARBA" id="ARBA00022801"/>
    </source>
</evidence>
<dbReference type="GO" id="GO:0016810">
    <property type="term" value="F:hydrolase activity, acting on carbon-nitrogen (but not peptide) bonds"/>
    <property type="evidence" value="ECO:0007669"/>
    <property type="project" value="InterPro"/>
</dbReference>
<dbReference type="SUPFAM" id="SSF51338">
    <property type="entry name" value="Composite domain of metallo-dependent hydrolases"/>
    <property type="match status" value="1"/>
</dbReference>
<evidence type="ECO:0000313" key="3">
    <source>
        <dbReference type="EMBL" id="AEV29218.1"/>
    </source>
</evidence>
<keyword evidence="1 3" id="KW-0378">Hydrolase</keyword>
<dbReference type="Proteomes" id="UP000005632">
    <property type="component" value="Chromosome"/>
</dbReference>